<dbReference type="InterPro" id="IPR018961">
    <property type="entry name" value="DnaJ_homolog_subfam-C_membr-28"/>
</dbReference>
<dbReference type="PANTHER" id="PTHR39158">
    <property type="entry name" value="OS08G0560600 PROTEIN"/>
    <property type="match status" value="1"/>
</dbReference>
<proteinExistence type="predicted"/>
<dbReference type="Pfam" id="PF09350">
    <property type="entry name" value="DJC28_CD"/>
    <property type="match status" value="1"/>
</dbReference>
<dbReference type="Proteomes" id="UP000036700">
    <property type="component" value="Chromosome"/>
</dbReference>
<accession>A0A0G3EQ77</accession>
<feature type="domain" description="DnaJ homologue subfamily C member 28 conserved" evidence="1">
    <location>
        <begin position="7"/>
        <end position="73"/>
    </location>
</feature>
<dbReference type="PANTHER" id="PTHR39158:SF1">
    <property type="entry name" value="DNAJ HOMOLOG SUBFAMILY C MEMBER 28"/>
    <property type="match status" value="1"/>
</dbReference>
<gene>
    <name evidence="2" type="ORF">ABW99_08150</name>
</gene>
<evidence type="ECO:0000313" key="2">
    <source>
        <dbReference type="EMBL" id="AKJ68184.1"/>
    </source>
</evidence>
<dbReference type="InterPro" id="IPR052573">
    <property type="entry name" value="DnaJ_C_subfamily_28"/>
</dbReference>
<dbReference type="RefSeq" id="WP_047214004.1">
    <property type="nucleotide sequence ID" value="NZ_CP011568.3"/>
</dbReference>
<dbReference type="OrthoDB" id="9798476at2"/>
<dbReference type="STRING" id="445709.ABW99_08150"/>
<reference evidence="3" key="1">
    <citation type="submission" date="2015-06" db="EMBL/GenBank/DDBJ databases">
        <authorList>
            <person name="Lim Y.L."/>
            <person name="Ee R."/>
            <person name="Yong D."/>
            <person name="How K.Y."/>
            <person name="Yin W.F."/>
            <person name="Chan K.G."/>
        </authorList>
    </citation>
    <scope>NUCLEOTIDE SEQUENCE [LARGE SCALE GENOMIC DNA]</scope>
    <source>
        <strain evidence="3">DSM 25325</strain>
    </source>
</reference>
<dbReference type="EMBL" id="CP011568">
    <property type="protein sequence ID" value="AKJ68184.1"/>
    <property type="molecule type" value="Genomic_DNA"/>
</dbReference>
<dbReference type="PATRIC" id="fig|445709.3.peg.1742"/>
<name>A0A0G3EQ77_9BURK</name>
<evidence type="ECO:0000259" key="1">
    <source>
        <dbReference type="Pfam" id="PF09350"/>
    </source>
</evidence>
<keyword evidence="3" id="KW-1185">Reference proteome</keyword>
<dbReference type="KEGG" id="ptx:ABW99_08150"/>
<evidence type="ECO:0000313" key="3">
    <source>
        <dbReference type="Proteomes" id="UP000036700"/>
    </source>
</evidence>
<organism evidence="2 3">
    <name type="scientific">Pandoraea thiooxydans</name>
    <dbReference type="NCBI Taxonomy" id="445709"/>
    <lineage>
        <taxon>Bacteria</taxon>
        <taxon>Pseudomonadati</taxon>
        <taxon>Pseudomonadota</taxon>
        <taxon>Betaproteobacteria</taxon>
        <taxon>Burkholderiales</taxon>
        <taxon>Burkholderiaceae</taxon>
        <taxon>Pandoraea</taxon>
    </lineage>
</organism>
<protein>
    <recommendedName>
        <fullName evidence="1">DnaJ homologue subfamily C member 28 conserved domain-containing protein</fullName>
    </recommendedName>
</protein>
<sequence length="135" mass="14851">MAIFDAIIEERIAAAYRRGEFDDLPGAGRPQALDDDLLVPEERRAAYRVLKNAGFVPPEILQLRELREIETQLTQTLDKPSLMRLQARWQALNAALEATLGRQLQVPGAYRLAVAERLAGVPGAVSSCSDATAHD</sequence>
<dbReference type="AlphaFoldDB" id="A0A0G3EQ77"/>